<proteinExistence type="inferred from homology"/>
<evidence type="ECO:0000256" key="1">
    <source>
        <dbReference type="ARBA" id="ARBA00004245"/>
    </source>
</evidence>
<dbReference type="OrthoDB" id="421374at2759"/>
<reference evidence="6" key="1">
    <citation type="submission" date="2025-08" db="UniProtKB">
        <authorList>
            <consortium name="Ensembl"/>
        </authorList>
    </citation>
    <scope>IDENTIFICATION</scope>
</reference>
<dbReference type="GO" id="GO:0005737">
    <property type="term" value="C:cytoplasm"/>
    <property type="evidence" value="ECO:0007669"/>
    <property type="project" value="TreeGrafter"/>
</dbReference>
<comment type="similarity">
    <text evidence="2 5">Belongs to the profilin family.</text>
</comment>
<dbReference type="SMART" id="SM00392">
    <property type="entry name" value="PROF"/>
    <property type="match status" value="1"/>
</dbReference>
<dbReference type="Ensembl" id="ENSGMOT00000047281.1">
    <property type="protein sequence ID" value="ENSGMOP00000032292.1"/>
    <property type="gene ID" value="ENSGMOG00000027075.1"/>
</dbReference>
<gene>
    <name evidence="6" type="primary">LOC115529555</name>
</gene>
<dbReference type="GO" id="GO:0005856">
    <property type="term" value="C:cytoskeleton"/>
    <property type="evidence" value="ECO:0007669"/>
    <property type="project" value="UniProtKB-SubCell"/>
</dbReference>
<dbReference type="PANTHER" id="PTHR13936:SF17">
    <property type="entry name" value="PROFILIN"/>
    <property type="match status" value="1"/>
</dbReference>
<keyword evidence="4" id="KW-0206">Cytoskeleton</keyword>
<dbReference type="Gene3D" id="3.30.450.30">
    <property type="entry name" value="Dynein light chain 2a, cytoplasmic"/>
    <property type="match status" value="1"/>
</dbReference>
<dbReference type="RefSeq" id="XP_030194185.1">
    <property type="nucleotide sequence ID" value="XM_030338325.1"/>
</dbReference>
<comment type="subcellular location">
    <subcellularLocation>
        <location evidence="1">Cytoplasm</location>
        <location evidence="1">Cytoskeleton</location>
    </subcellularLocation>
</comment>
<dbReference type="InterPro" id="IPR005455">
    <property type="entry name" value="PFN_euk"/>
</dbReference>
<evidence type="ECO:0000256" key="3">
    <source>
        <dbReference type="ARBA" id="ARBA00022490"/>
    </source>
</evidence>
<keyword evidence="3" id="KW-0963">Cytoplasm</keyword>
<dbReference type="GeneTree" id="ENSGT00940000153664"/>
<evidence type="ECO:0000256" key="2">
    <source>
        <dbReference type="ARBA" id="ARBA00010058"/>
    </source>
</evidence>
<dbReference type="GO" id="GO:0032233">
    <property type="term" value="P:positive regulation of actin filament bundle assembly"/>
    <property type="evidence" value="ECO:0007669"/>
    <property type="project" value="TreeGrafter"/>
</dbReference>
<name>A0A8C5AIV0_GADMO</name>
<dbReference type="AlphaFoldDB" id="A0A8C5AIV0"/>
<evidence type="ECO:0000313" key="7">
    <source>
        <dbReference type="Proteomes" id="UP000694546"/>
    </source>
</evidence>
<reference evidence="6" key="2">
    <citation type="submission" date="2025-09" db="UniProtKB">
        <authorList>
            <consortium name="Ensembl"/>
        </authorList>
    </citation>
    <scope>IDENTIFICATION</scope>
</reference>
<dbReference type="GeneID" id="115529555"/>
<dbReference type="PRINTS" id="PR01639">
    <property type="entry name" value="PROFILINMAML"/>
</dbReference>
<dbReference type="CDD" id="cd00148">
    <property type="entry name" value="PROF"/>
    <property type="match status" value="1"/>
</dbReference>
<sequence>MSWTQYIDQLMGTDESVTEDAAIVAYADNGESVWAAHSTFKQITAAEVKRLVSTDRSTLFTDGLMLGGQKCRVILDNLYKEDASVNLMTKDGNTIVVCKAKTVLVILKGRKSIHGRQLLPQTIKIAEYLISAGY</sequence>
<dbReference type="GO" id="GO:0030833">
    <property type="term" value="P:regulation of actin filament polymerization"/>
    <property type="evidence" value="ECO:0007669"/>
    <property type="project" value="TreeGrafter"/>
</dbReference>
<dbReference type="KEGG" id="gmh:115529555"/>
<keyword evidence="5" id="KW-0009">Actin-binding</keyword>
<dbReference type="Pfam" id="PF00235">
    <property type="entry name" value="Profilin"/>
    <property type="match status" value="1"/>
</dbReference>
<dbReference type="SUPFAM" id="SSF55770">
    <property type="entry name" value="Profilin (actin-binding protein)"/>
    <property type="match status" value="1"/>
</dbReference>
<evidence type="ECO:0000256" key="4">
    <source>
        <dbReference type="ARBA" id="ARBA00023212"/>
    </source>
</evidence>
<dbReference type="GO" id="GO:0030036">
    <property type="term" value="P:actin cytoskeleton organization"/>
    <property type="evidence" value="ECO:0007669"/>
    <property type="project" value="InterPro"/>
</dbReference>
<dbReference type="InterPro" id="IPR005454">
    <property type="entry name" value="Profilin1/2/3_vertebrate"/>
</dbReference>
<evidence type="ECO:0000313" key="6">
    <source>
        <dbReference type="Ensembl" id="ENSGMOP00000032292.1"/>
    </source>
</evidence>
<protein>
    <recommendedName>
        <fullName evidence="5">Profilin</fullName>
    </recommendedName>
</protein>
<evidence type="ECO:0000256" key="5">
    <source>
        <dbReference type="RuleBase" id="RU003909"/>
    </source>
</evidence>
<dbReference type="OMA" id="KAMMSLD"/>
<dbReference type="InterPro" id="IPR048278">
    <property type="entry name" value="PFN"/>
</dbReference>
<dbReference type="GO" id="GO:0003779">
    <property type="term" value="F:actin binding"/>
    <property type="evidence" value="ECO:0007669"/>
    <property type="project" value="UniProtKB-KW"/>
</dbReference>
<organism evidence="6 7">
    <name type="scientific">Gadus morhua</name>
    <name type="common">Atlantic cod</name>
    <dbReference type="NCBI Taxonomy" id="8049"/>
    <lineage>
        <taxon>Eukaryota</taxon>
        <taxon>Metazoa</taxon>
        <taxon>Chordata</taxon>
        <taxon>Craniata</taxon>
        <taxon>Vertebrata</taxon>
        <taxon>Euteleostomi</taxon>
        <taxon>Actinopterygii</taxon>
        <taxon>Neopterygii</taxon>
        <taxon>Teleostei</taxon>
        <taxon>Neoteleostei</taxon>
        <taxon>Acanthomorphata</taxon>
        <taxon>Zeiogadaria</taxon>
        <taxon>Gadariae</taxon>
        <taxon>Gadiformes</taxon>
        <taxon>Gadoidei</taxon>
        <taxon>Gadidae</taxon>
        <taxon>Gadus</taxon>
    </lineage>
</organism>
<keyword evidence="7" id="KW-1185">Reference proteome</keyword>
<dbReference type="PANTHER" id="PTHR13936">
    <property type="entry name" value="PROFILIN"/>
    <property type="match status" value="1"/>
</dbReference>
<dbReference type="Proteomes" id="UP000694546">
    <property type="component" value="Chromosome 17"/>
</dbReference>
<accession>A0A8C5AIV0</accession>
<dbReference type="InterPro" id="IPR036140">
    <property type="entry name" value="PFN_sf"/>
</dbReference>